<reference evidence="1" key="1">
    <citation type="submission" date="2020-11" db="EMBL/GenBank/DDBJ databases">
        <title>Kefir isolates.</title>
        <authorList>
            <person name="Marcisauskas S."/>
            <person name="Kim Y."/>
            <person name="Blasche S."/>
        </authorList>
    </citation>
    <scope>NUCLEOTIDE SEQUENCE</scope>
    <source>
        <strain evidence="1">Olga-1</strain>
    </source>
</reference>
<protein>
    <submittedName>
        <fullName evidence="1">Uncharacterized protein</fullName>
    </submittedName>
</protein>
<dbReference type="Proteomes" id="UP000697127">
    <property type="component" value="Unassembled WGS sequence"/>
</dbReference>
<keyword evidence="2" id="KW-1185">Reference proteome</keyword>
<organism evidence="1 2">
    <name type="scientific">Pichia californica</name>
    <dbReference type="NCBI Taxonomy" id="460514"/>
    <lineage>
        <taxon>Eukaryota</taxon>
        <taxon>Fungi</taxon>
        <taxon>Dikarya</taxon>
        <taxon>Ascomycota</taxon>
        <taxon>Saccharomycotina</taxon>
        <taxon>Pichiomycetes</taxon>
        <taxon>Pichiales</taxon>
        <taxon>Pichiaceae</taxon>
        <taxon>Pichia</taxon>
    </lineage>
</organism>
<name>A0A9P6WMA6_9ASCO</name>
<comment type="caution">
    <text evidence="1">The sequence shown here is derived from an EMBL/GenBank/DDBJ whole genome shotgun (WGS) entry which is preliminary data.</text>
</comment>
<sequence length="276" mass="32477">MKEQQINTDINDSSIDLPILRAYHPLRKLKQKDFQNLYNDVPLQYFIKGRYLNSLIPTDTYFLFFHSIDDLRKYYNHYKEDKMNQTINSLNVNLTPISTHDFVEEFRFSYPQFLPDLQDLPLSIATINKRLSIVENQDLSQSLSRLLKNRQNAMYRYKHNGKKKLLGIAMKLKEDQSPNIKITQGTTPIDRSCCVVFKNVPANIAIRKIEDFFWDLSWFPDQERRIRPIFTSKNSNLTSYILVFADQKSASVCVNRGNNQHLFYNPVLPIVESELL</sequence>
<dbReference type="AlphaFoldDB" id="A0A9P6WMA6"/>
<accession>A0A9P6WMA6</accession>
<evidence type="ECO:0000313" key="2">
    <source>
        <dbReference type="Proteomes" id="UP000697127"/>
    </source>
</evidence>
<proteinExistence type="predicted"/>
<evidence type="ECO:0000313" key="1">
    <source>
        <dbReference type="EMBL" id="KAG0689549.1"/>
    </source>
</evidence>
<dbReference type="EMBL" id="PUHW01000073">
    <property type="protein sequence ID" value="KAG0689549.1"/>
    <property type="molecule type" value="Genomic_DNA"/>
</dbReference>
<gene>
    <name evidence="1" type="ORF">C6P40_004852</name>
</gene>